<gene>
    <name evidence="2" type="ORF">DX116_03280</name>
</gene>
<dbReference type="Pfam" id="PF12680">
    <property type="entry name" value="SnoaL_2"/>
    <property type="match status" value="1"/>
</dbReference>
<organism evidence="2 3">
    <name type="scientific">Aeromicrobium endophyticum</name>
    <dbReference type="NCBI Taxonomy" id="2292704"/>
    <lineage>
        <taxon>Bacteria</taxon>
        <taxon>Bacillati</taxon>
        <taxon>Actinomycetota</taxon>
        <taxon>Actinomycetes</taxon>
        <taxon>Propionibacteriales</taxon>
        <taxon>Nocardioidaceae</taxon>
        <taxon>Aeromicrobium</taxon>
    </lineage>
</organism>
<dbReference type="Proteomes" id="UP000265581">
    <property type="component" value="Unassembled WGS sequence"/>
</dbReference>
<name>A0A371P9M3_9ACTN</name>
<dbReference type="InterPro" id="IPR032710">
    <property type="entry name" value="NTF2-like_dom_sf"/>
</dbReference>
<dbReference type="Gene3D" id="3.10.450.50">
    <property type="match status" value="1"/>
</dbReference>
<dbReference type="AlphaFoldDB" id="A0A371P9M3"/>
<evidence type="ECO:0000313" key="3">
    <source>
        <dbReference type="Proteomes" id="UP000265581"/>
    </source>
</evidence>
<keyword evidence="3" id="KW-1185">Reference proteome</keyword>
<sequence>MTDTDPIARWHDIVRAQDPGLLDDLLADAVVFRSPAVHTPQVGRERTKAYLSAALAVLGPGLAYHREWRRERSAVLEFTTTIADIEVHGIDMIEWDDDLRITEFTVMARPTKGMQVLIEHMGAELARASA</sequence>
<comment type="caution">
    <text evidence="2">The sequence shown here is derived from an EMBL/GenBank/DDBJ whole genome shotgun (WGS) entry which is preliminary data.</text>
</comment>
<feature type="domain" description="SnoaL-like" evidence="1">
    <location>
        <begin position="8"/>
        <end position="103"/>
    </location>
</feature>
<protein>
    <submittedName>
        <fullName evidence="2">Nuclear transport factor 2 family protein</fullName>
    </submittedName>
</protein>
<evidence type="ECO:0000313" key="2">
    <source>
        <dbReference type="EMBL" id="REK72647.1"/>
    </source>
</evidence>
<accession>A0A371P9M3</accession>
<dbReference type="RefSeq" id="WP_119702760.1">
    <property type="nucleotide sequence ID" value="NZ_JBHSOI010000001.1"/>
</dbReference>
<dbReference type="SUPFAM" id="SSF54427">
    <property type="entry name" value="NTF2-like"/>
    <property type="match status" value="1"/>
</dbReference>
<proteinExistence type="predicted"/>
<evidence type="ECO:0000259" key="1">
    <source>
        <dbReference type="Pfam" id="PF12680"/>
    </source>
</evidence>
<dbReference type="OrthoDB" id="1163083at2"/>
<dbReference type="EMBL" id="QUBR01000001">
    <property type="protein sequence ID" value="REK72647.1"/>
    <property type="molecule type" value="Genomic_DNA"/>
</dbReference>
<reference evidence="2 3" key="1">
    <citation type="submission" date="2018-08" db="EMBL/GenBank/DDBJ databases">
        <title>Aeromicrobium sp. M2KJ-4, whole genome shotgun sequence.</title>
        <authorList>
            <person name="Tuo L."/>
        </authorList>
    </citation>
    <scope>NUCLEOTIDE SEQUENCE [LARGE SCALE GENOMIC DNA]</scope>
    <source>
        <strain evidence="2 3">M2KJ-4</strain>
    </source>
</reference>
<dbReference type="InterPro" id="IPR037401">
    <property type="entry name" value="SnoaL-like"/>
</dbReference>